<feature type="domain" description="HTH asnC-type" evidence="4">
    <location>
        <begin position="148"/>
        <end position="208"/>
    </location>
</feature>
<dbReference type="SUPFAM" id="SSF46785">
    <property type="entry name" value="Winged helix' DNA-binding domain"/>
    <property type="match status" value="2"/>
</dbReference>
<gene>
    <name evidence="5" type="ORF">HNR67_008302</name>
</gene>
<dbReference type="EMBL" id="JACHMH010000001">
    <property type="protein sequence ID" value="MBB4682184.1"/>
    <property type="molecule type" value="Genomic_DNA"/>
</dbReference>
<dbReference type="InterPro" id="IPR019888">
    <property type="entry name" value="Tscrpt_reg_AsnC-like"/>
</dbReference>
<name>A0A7W7CJ66_9PSEU</name>
<sequence length="293" mass="31654">MESVMLDELEREIVNHLRVDGRAPFRRIAAALEVSENTVARRYQKLRSAGLLRVIGSVNGPLIGRTSWTLRIRCTPDAADPIATALARRPDTFWVHLLSGGTEISCNVQARSDTARDTLLMDKLPRTTRVLDVSAHALLGESGPEVALDEGDHALLAALAMDGRARHTELATATGWSESTVKRRIEGLRAAGVLVFEVDLPPAALGLRAEARLWLTVRPSALRRVAAAIAGHPEVVFSAVTTGRTNLTAMVACRDSGALYRYLTERVGGLDEVHTAETAPVIRTVKRAGPALP</sequence>
<dbReference type="Pfam" id="PF13404">
    <property type="entry name" value="HTH_AsnC-type"/>
    <property type="match status" value="2"/>
</dbReference>
<dbReference type="PANTHER" id="PTHR30154">
    <property type="entry name" value="LEUCINE-RESPONSIVE REGULATORY PROTEIN"/>
    <property type="match status" value="1"/>
</dbReference>
<keyword evidence="6" id="KW-1185">Reference proteome</keyword>
<organism evidence="5 6">
    <name type="scientific">Crossiella cryophila</name>
    <dbReference type="NCBI Taxonomy" id="43355"/>
    <lineage>
        <taxon>Bacteria</taxon>
        <taxon>Bacillati</taxon>
        <taxon>Actinomycetota</taxon>
        <taxon>Actinomycetes</taxon>
        <taxon>Pseudonocardiales</taxon>
        <taxon>Pseudonocardiaceae</taxon>
        <taxon>Crossiella</taxon>
    </lineage>
</organism>
<dbReference type="PRINTS" id="PR00033">
    <property type="entry name" value="HTHASNC"/>
</dbReference>
<evidence type="ECO:0000313" key="6">
    <source>
        <dbReference type="Proteomes" id="UP000533598"/>
    </source>
</evidence>
<accession>A0A7W7CJ66</accession>
<dbReference type="InterPro" id="IPR036388">
    <property type="entry name" value="WH-like_DNA-bd_sf"/>
</dbReference>
<comment type="caution">
    <text evidence="5">The sequence shown here is derived from an EMBL/GenBank/DDBJ whole genome shotgun (WGS) entry which is preliminary data.</text>
</comment>
<keyword evidence="2 5" id="KW-0238">DNA-binding</keyword>
<dbReference type="AlphaFoldDB" id="A0A7W7CJ66"/>
<dbReference type="PROSITE" id="PS50956">
    <property type="entry name" value="HTH_ASNC_2"/>
    <property type="match status" value="2"/>
</dbReference>
<dbReference type="SMART" id="SM00344">
    <property type="entry name" value="HTH_ASNC"/>
    <property type="match status" value="2"/>
</dbReference>
<evidence type="ECO:0000256" key="1">
    <source>
        <dbReference type="ARBA" id="ARBA00023015"/>
    </source>
</evidence>
<dbReference type="GO" id="GO:0005829">
    <property type="term" value="C:cytosol"/>
    <property type="evidence" value="ECO:0007669"/>
    <property type="project" value="TreeGrafter"/>
</dbReference>
<evidence type="ECO:0000256" key="2">
    <source>
        <dbReference type="ARBA" id="ARBA00023125"/>
    </source>
</evidence>
<feature type="domain" description="HTH asnC-type" evidence="4">
    <location>
        <begin position="6"/>
        <end position="66"/>
    </location>
</feature>
<evidence type="ECO:0000256" key="3">
    <source>
        <dbReference type="ARBA" id="ARBA00023163"/>
    </source>
</evidence>
<dbReference type="Gene3D" id="1.10.10.10">
    <property type="entry name" value="Winged helix-like DNA-binding domain superfamily/Winged helix DNA-binding domain"/>
    <property type="match status" value="2"/>
</dbReference>
<protein>
    <submittedName>
        <fullName evidence="5">DNA-binding Lrp family transcriptional regulator</fullName>
    </submittedName>
</protein>
<dbReference type="InterPro" id="IPR019887">
    <property type="entry name" value="Tscrpt_reg_AsnC/Lrp_C"/>
</dbReference>
<evidence type="ECO:0000313" key="5">
    <source>
        <dbReference type="EMBL" id="MBB4682184.1"/>
    </source>
</evidence>
<dbReference type="Proteomes" id="UP000533598">
    <property type="component" value="Unassembled WGS sequence"/>
</dbReference>
<evidence type="ECO:0000259" key="4">
    <source>
        <dbReference type="PROSITE" id="PS50956"/>
    </source>
</evidence>
<dbReference type="Pfam" id="PF01037">
    <property type="entry name" value="AsnC_trans_reg"/>
    <property type="match status" value="1"/>
</dbReference>
<dbReference type="Gene3D" id="3.30.70.920">
    <property type="match status" value="1"/>
</dbReference>
<dbReference type="GO" id="GO:0043200">
    <property type="term" value="P:response to amino acid"/>
    <property type="evidence" value="ECO:0007669"/>
    <property type="project" value="TreeGrafter"/>
</dbReference>
<dbReference type="PANTHER" id="PTHR30154:SF34">
    <property type="entry name" value="TRANSCRIPTIONAL REGULATOR AZLB"/>
    <property type="match status" value="1"/>
</dbReference>
<proteinExistence type="predicted"/>
<keyword evidence="1" id="KW-0805">Transcription regulation</keyword>
<dbReference type="InterPro" id="IPR036390">
    <property type="entry name" value="WH_DNA-bd_sf"/>
</dbReference>
<keyword evidence="3" id="KW-0804">Transcription</keyword>
<dbReference type="InterPro" id="IPR011008">
    <property type="entry name" value="Dimeric_a/b-barrel"/>
</dbReference>
<reference evidence="5 6" key="1">
    <citation type="submission" date="2020-08" db="EMBL/GenBank/DDBJ databases">
        <title>Sequencing the genomes of 1000 actinobacteria strains.</title>
        <authorList>
            <person name="Klenk H.-P."/>
        </authorList>
    </citation>
    <scope>NUCLEOTIDE SEQUENCE [LARGE SCALE GENOMIC DNA]</scope>
    <source>
        <strain evidence="5 6">DSM 44230</strain>
    </source>
</reference>
<dbReference type="RefSeq" id="WP_312989318.1">
    <property type="nucleotide sequence ID" value="NZ_BAAAUI010000037.1"/>
</dbReference>
<dbReference type="SUPFAM" id="SSF54909">
    <property type="entry name" value="Dimeric alpha+beta barrel"/>
    <property type="match status" value="2"/>
</dbReference>
<dbReference type="InterPro" id="IPR000485">
    <property type="entry name" value="AsnC-type_HTH_dom"/>
</dbReference>
<dbReference type="GO" id="GO:0043565">
    <property type="term" value="F:sequence-specific DNA binding"/>
    <property type="evidence" value="ECO:0007669"/>
    <property type="project" value="InterPro"/>
</dbReference>